<evidence type="ECO:0000313" key="1">
    <source>
        <dbReference type="EMBL" id="KAK1415662.1"/>
    </source>
</evidence>
<dbReference type="EMBL" id="JAUHHV010000008">
    <property type="protein sequence ID" value="KAK1415662.1"/>
    <property type="molecule type" value="Genomic_DNA"/>
</dbReference>
<protein>
    <submittedName>
        <fullName evidence="1">Uncharacterized protein</fullName>
    </submittedName>
</protein>
<accession>A0AAD8K7J1</accession>
<keyword evidence="2" id="KW-1185">Reference proteome</keyword>
<dbReference type="AlphaFoldDB" id="A0AAD8K7J1"/>
<organism evidence="1 2">
    <name type="scientific">Tagetes erecta</name>
    <name type="common">African marigold</name>
    <dbReference type="NCBI Taxonomy" id="13708"/>
    <lineage>
        <taxon>Eukaryota</taxon>
        <taxon>Viridiplantae</taxon>
        <taxon>Streptophyta</taxon>
        <taxon>Embryophyta</taxon>
        <taxon>Tracheophyta</taxon>
        <taxon>Spermatophyta</taxon>
        <taxon>Magnoliopsida</taxon>
        <taxon>eudicotyledons</taxon>
        <taxon>Gunneridae</taxon>
        <taxon>Pentapetalae</taxon>
        <taxon>asterids</taxon>
        <taxon>campanulids</taxon>
        <taxon>Asterales</taxon>
        <taxon>Asteraceae</taxon>
        <taxon>Asteroideae</taxon>
        <taxon>Heliantheae alliance</taxon>
        <taxon>Tageteae</taxon>
        <taxon>Tagetes</taxon>
    </lineage>
</organism>
<name>A0AAD8K7J1_TARER</name>
<comment type="caution">
    <text evidence="1">The sequence shown here is derived from an EMBL/GenBank/DDBJ whole genome shotgun (WGS) entry which is preliminary data.</text>
</comment>
<gene>
    <name evidence="1" type="ORF">QVD17_31447</name>
</gene>
<sequence length="91" mass="10221">MDLIINHHGLLDRLSVSSSILGSLNTPGEEWLWSLFLLYCSGRAPKIFSSHRFFVHQLNKYIPDSLNSSSIQLSIDHQLKEIGSLNCPLIG</sequence>
<proteinExistence type="predicted"/>
<reference evidence="1" key="1">
    <citation type="journal article" date="2023" name="bioRxiv">
        <title>Improved chromosome-level genome assembly for marigold (Tagetes erecta).</title>
        <authorList>
            <person name="Jiang F."/>
            <person name="Yuan L."/>
            <person name="Wang S."/>
            <person name="Wang H."/>
            <person name="Xu D."/>
            <person name="Wang A."/>
            <person name="Fan W."/>
        </authorList>
    </citation>
    <scope>NUCLEOTIDE SEQUENCE</scope>
    <source>
        <strain evidence="1">WSJ</strain>
        <tissue evidence="1">Leaf</tissue>
    </source>
</reference>
<evidence type="ECO:0000313" key="2">
    <source>
        <dbReference type="Proteomes" id="UP001229421"/>
    </source>
</evidence>
<dbReference type="Proteomes" id="UP001229421">
    <property type="component" value="Unassembled WGS sequence"/>
</dbReference>